<keyword evidence="2" id="KW-1185">Reference proteome</keyword>
<dbReference type="EMBL" id="JARJLG010000100">
    <property type="protein sequence ID" value="KAJ7745911.1"/>
    <property type="molecule type" value="Genomic_DNA"/>
</dbReference>
<comment type="caution">
    <text evidence="1">The sequence shown here is derived from an EMBL/GenBank/DDBJ whole genome shotgun (WGS) entry which is preliminary data.</text>
</comment>
<accession>A0AAD7IPE1</accession>
<evidence type="ECO:0000313" key="2">
    <source>
        <dbReference type="Proteomes" id="UP001215280"/>
    </source>
</evidence>
<proteinExistence type="predicted"/>
<organism evidence="1 2">
    <name type="scientific">Mycena maculata</name>
    <dbReference type="NCBI Taxonomy" id="230809"/>
    <lineage>
        <taxon>Eukaryota</taxon>
        <taxon>Fungi</taxon>
        <taxon>Dikarya</taxon>
        <taxon>Basidiomycota</taxon>
        <taxon>Agaricomycotina</taxon>
        <taxon>Agaricomycetes</taxon>
        <taxon>Agaricomycetidae</taxon>
        <taxon>Agaricales</taxon>
        <taxon>Marasmiineae</taxon>
        <taxon>Mycenaceae</taxon>
        <taxon>Mycena</taxon>
    </lineage>
</organism>
<dbReference type="Proteomes" id="UP001215280">
    <property type="component" value="Unassembled WGS sequence"/>
</dbReference>
<sequence length="208" mass="22817">MASRPTWPLYDTVSTTLSVSALLAPNSASAAPSRASRSANCATMVGGSLYGFAAARPPRGRFGAAGRWAAAKSAASSRSRTASRGPRCSRLRERRSEYLVRGRRGDLPVDVVVVVRIHAYELRVPDWEEVRRAQLVKVFRDVLERPITTNEDTRDITVRIPQGIEFAPGLLLVEELEEAEEREAGGRALEKPMARTSTRSLWKDIVGG</sequence>
<name>A0AAD7IPE1_9AGAR</name>
<gene>
    <name evidence="1" type="ORF">DFH07DRAFT_833120</name>
</gene>
<protein>
    <submittedName>
        <fullName evidence="1">Uncharacterized protein</fullName>
    </submittedName>
</protein>
<reference evidence="1" key="1">
    <citation type="submission" date="2023-03" db="EMBL/GenBank/DDBJ databases">
        <title>Massive genome expansion in bonnet fungi (Mycena s.s.) driven by repeated elements and novel gene families across ecological guilds.</title>
        <authorList>
            <consortium name="Lawrence Berkeley National Laboratory"/>
            <person name="Harder C.B."/>
            <person name="Miyauchi S."/>
            <person name="Viragh M."/>
            <person name="Kuo A."/>
            <person name="Thoen E."/>
            <person name="Andreopoulos B."/>
            <person name="Lu D."/>
            <person name="Skrede I."/>
            <person name="Drula E."/>
            <person name="Henrissat B."/>
            <person name="Morin E."/>
            <person name="Kohler A."/>
            <person name="Barry K."/>
            <person name="LaButti K."/>
            <person name="Morin E."/>
            <person name="Salamov A."/>
            <person name="Lipzen A."/>
            <person name="Mereny Z."/>
            <person name="Hegedus B."/>
            <person name="Baldrian P."/>
            <person name="Stursova M."/>
            <person name="Weitz H."/>
            <person name="Taylor A."/>
            <person name="Grigoriev I.V."/>
            <person name="Nagy L.G."/>
            <person name="Martin F."/>
            <person name="Kauserud H."/>
        </authorList>
    </citation>
    <scope>NUCLEOTIDE SEQUENCE</scope>
    <source>
        <strain evidence="1">CBHHK188m</strain>
    </source>
</reference>
<dbReference type="AlphaFoldDB" id="A0AAD7IPE1"/>
<evidence type="ECO:0000313" key="1">
    <source>
        <dbReference type="EMBL" id="KAJ7745911.1"/>
    </source>
</evidence>